<dbReference type="AlphaFoldDB" id="A0A5C2SQC8"/>
<dbReference type="EMBL" id="ML122252">
    <property type="protein sequence ID" value="RPD65299.1"/>
    <property type="molecule type" value="Genomic_DNA"/>
</dbReference>
<protein>
    <recommendedName>
        <fullName evidence="4">F-box domain-containing protein</fullName>
    </recommendedName>
</protein>
<name>A0A5C2SQC8_9APHY</name>
<accession>A0A5C2SQC8</accession>
<evidence type="ECO:0000256" key="1">
    <source>
        <dbReference type="SAM" id="MobiDB-lite"/>
    </source>
</evidence>
<evidence type="ECO:0008006" key="4">
    <source>
        <dbReference type="Google" id="ProtNLM"/>
    </source>
</evidence>
<organism evidence="2 3">
    <name type="scientific">Lentinus tigrinus ALCF2SS1-6</name>
    <dbReference type="NCBI Taxonomy" id="1328759"/>
    <lineage>
        <taxon>Eukaryota</taxon>
        <taxon>Fungi</taxon>
        <taxon>Dikarya</taxon>
        <taxon>Basidiomycota</taxon>
        <taxon>Agaricomycotina</taxon>
        <taxon>Agaricomycetes</taxon>
        <taxon>Polyporales</taxon>
        <taxon>Polyporaceae</taxon>
        <taxon>Lentinus</taxon>
    </lineage>
</organism>
<feature type="region of interest" description="Disordered" evidence="1">
    <location>
        <begin position="17"/>
        <end position="36"/>
    </location>
</feature>
<evidence type="ECO:0000313" key="2">
    <source>
        <dbReference type="EMBL" id="RPD65299.1"/>
    </source>
</evidence>
<gene>
    <name evidence="2" type="ORF">L227DRAFT_560117</name>
</gene>
<evidence type="ECO:0000313" key="3">
    <source>
        <dbReference type="Proteomes" id="UP000313359"/>
    </source>
</evidence>
<dbReference type="STRING" id="1328759.A0A5C2SQC8"/>
<reference evidence="2" key="1">
    <citation type="journal article" date="2018" name="Genome Biol. Evol.">
        <title>Genomics and development of Lentinus tigrinus, a white-rot wood-decaying mushroom with dimorphic fruiting bodies.</title>
        <authorList>
            <person name="Wu B."/>
            <person name="Xu Z."/>
            <person name="Knudson A."/>
            <person name="Carlson A."/>
            <person name="Chen N."/>
            <person name="Kovaka S."/>
            <person name="LaButti K."/>
            <person name="Lipzen A."/>
            <person name="Pennachio C."/>
            <person name="Riley R."/>
            <person name="Schakwitz W."/>
            <person name="Umezawa K."/>
            <person name="Ohm R.A."/>
            <person name="Grigoriev I.V."/>
            <person name="Nagy L.G."/>
            <person name="Gibbons J."/>
            <person name="Hibbett D."/>
        </authorList>
    </citation>
    <scope>NUCLEOTIDE SEQUENCE [LARGE SCALE GENOMIC DNA]</scope>
    <source>
        <strain evidence="2">ALCF2SS1-6</strain>
    </source>
</reference>
<sequence>MPKKSEKPWWWYKKQEKKTARQQLEPEQQPEQQPKGILSPAVEQIFGRHLIHDNIFIYLSAMSLARMAMVSRDVRAATLDFTVRAYNLNRRLSHFFHDPLSFRALMQRTRVIISWSFALQFLDRSFYPEADLDLYVRTEGSHREIGLWLQATGYAFKPSSEQAESFLEEAAELDEEWTDYGHLRCPSAVYTFERRVPNPDPDVIDTRKVQIIVPPPNGPDPNNKYSLIDVVMRYHSTCVMNFITHDTAYSLYPYATFEKRCALVFIDDDRSKCALAKYAARGFKMLNYDVNFWRKCPCGAYKDSFCSPGFLIGCSSKVGDRFTWTMPLDRVGGSPGNAARSPPQSDLSSAVRWTRSSGLYRCWKVFEYGSSLTSTTRFRVKS</sequence>
<keyword evidence="3" id="KW-1185">Reference proteome</keyword>
<proteinExistence type="predicted"/>
<feature type="compositionally biased region" description="Low complexity" evidence="1">
    <location>
        <begin position="22"/>
        <end position="34"/>
    </location>
</feature>
<dbReference type="OrthoDB" id="3041043at2759"/>
<dbReference type="Proteomes" id="UP000313359">
    <property type="component" value="Unassembled WGS sequence"/>
</dbReference>